<feature type="transmembrane region" description="Helical" evidence="1">
    <location>
        <begin position="356"/>
        <end position="374"/>
    </location>
</feature>
<feature type="transmembrane region" description="Helical" evidence="1">
    <location>
        <begin position="285"/>
        <end position="306"/>
    </location>
</feature>
<evidence type="ECO:0000313" key="3">
    <source>
        <dbReference type="Proteomes" id="UP001602119"/>
    </source>
</evidence>
<feature type="transmembrane region" description="Helical" evidence="1">
    <location>
        <begin position="20"/>
        <end position="40"/>
    </location>
</feature>
<gene>
    <name evidence="2" type="ORF">ACFY05_11745</name>
</gene>
<keyword evidence="1" id="KW-0472">Membrane</keyword>
<dbReference type="InterPro" id="IPR018650">
    <property type="entry name" value="STSV1_Orf64"/>
</dbReference>
<reference evidence="2 3" key="1">
    <citation type="submission" date="2024-10" db="EMBL/GenBank/DDBJ databases">
        <title>The Natural Products Discovery Center: Release of the First 8490 Sequenced Strains for Exploring Actinobacteria Biosynthetic Diversity.</title>
        <authorList>
            <person name="Kalkreuter E."/>
            <person name="Kautsar S.A."/>
            <person name="Yang D."/>
            <person name="Bader C.D."/>
            <person name="Teijaro C.N."/>
            <person name="Fluegel L."/>
            <person name="Davis C.M."/>
            <person name="Simpson J.R."/>
            <person name="Lauterbach L."/>
            <person name="Steele A.D."/>
            <person name="Gui C."/>
            <person name="Meng S."/>
            <person name="Li G."/>
            <person name="Viehrig K."/>
            <person name="Ye F."/>
            <person name="Su P."/>
            <person name="Kiefer A.F."/>
            <person name="Nichols A."/>
            <person name="Cepeda A.J."/>
            <person name="Yan W."/>
            <person name="Fan B."/>
            <person name="Jiang Y."/>
            <person name="Adhikari A."/>
            <person name="Zheng C.-J."/>
            <person name="Schuster L."/>
            <person name="Cowan T.M."/>
            <person name="Smanski M.J."/>
            <person name="Chevrette M.G."/>
            <person name="De Carvalho L.P.S."/>
            <person name="Shen B."/>
        </authorList>
    </citation>
    <scope>NUCLEOTIDE SEQUENCE [LARGE SCALE GENOMIC DNA]</scope>
    <source>
        <strain evidence="2 3">NPDC001281</strain>
    </source>
</reference>
<feature type="transmembrane region" description="Helical" evidence="1">
    <location>
        <begin position="184"/>
        <end position="210"/>
    </location>
</feature>
<keyword evidence="1" id="KW-0812">Transmembrane</keyword>
<sequence length="483" mass="51952">MRFTTPWGTVGRRPRLDRTATALTVITAAAAALYSAAGLIRLHAFRLGTYDLVIFDQAVRSYSRFGLPVSIAKGVHNDFGPDFSVLGDHWSPILASLAPFYWLHDGPETLLVLQGVLLAAAIPPLWLFARRRLGTAAAHLIAGAYALSWPIAEAVVFDFHEVAFAPALTAWMIERHDAGRPRQAVLAGALLLCVKEDMGLVIAGYGLFLIAVRRFRVGLPLVAAGLAAVVITTHVLIPAFGGRADYYWAYGTLGPDLPSAAVRALTHPLDALALLVTPSEKAATVALLGAMVLFLCLLSPLTLIAVPPLAARMLAGSFPNWWGTEYHYNAFIVVVLFCAAADGIARTRLVVRKTPLAASLLSVAVALVPFFAYGRLLTPAPRVQAASGAAAAVPDGVLVEAANYVGPALTSRTRVLLWDRRPRWAPWVVADTGRMTFPFTGVDEQRARVALLRRNGYQVVYERDGYVVLRAAPGPRPPDLGHP</sequence>
<keyword evidence="1" id="KW-1133">Transmembrane helix</keyword>
<feature type="transmembrane region" description="Helical" evidence="1">
    <location>
        <begin position="136"/>
        <end position="157"/>
    </location>
</feature>
<accession>A0ABW6V2H5</accession>
<name>A0ABW6V2H5_MICFU</name>
<evidence type="ECO:0000313" key="2">
    <source>
        <dbReference type="EMBL" id="MFF4773521.1"/>
    </source>
</evidence>
<dbReference type="RefSeq" id="WP_387341907.1">
    <property type="nucleotide sequence ID" value="NZ_JBIAXI010000006.1"/>
</dbReference>
<organism evidence="2 3">
    <name type="scientific">Microtetraspora fusca</name>
    <dbReference type="NCBI Taxonomy" id="1997"/>
    <lineage>
        <taxon>Bacteria</taxon>
        <taxon>Bacillati</taxon>
        <taxon>Actinomycetota</taxon>
        <taxon>Actinomycetes</taxon>
        <taxon>Streptosporangiales</taxon>
        <taxon>Streptosporangiaceae</taxon>
        <taxon>Microtetraspora</taxon>
    </lineage>
</organism>
<protein>
    <submittedName>
        <fullName evidence="2">DUF2079 domain-containing protein</fullName>
    </submittedName>
</protein>
<feature type="transmembrane region" description="Helical" evidence="1">
    <location>
        <begin position="217"/>
        <end position="240"/>
    </location>
</feature>
<dbReference type="EMBL" id="JBIAXI010000006">
    <property type="protein sequence ID" value="MFF4773521.1"/>
    <property type="molecule type" value="Genomic_DNA"/>
</dbReference>
<feature type="transmembrane region" description="Helical" evidence="1">
    <location>
        <begin position="110"/>
        <end position="129"/>
    </location>
</feature>
<comment type="caution">
    <text evidence="2">The sequence shown here is derived from an EMBL/GenBank/DDBJ whole genome shotgun (WGS) entry which is preliminary data.</text>
</comment>
<proteinExistence type="predicted"/>
<dbReference type="Proteomes" id="UP001602119">
    <property type="component" value="Unassembled WGS sequence"/>
</dbReference>
<dbReference type="Pfam" id="PF09852">
    <property type="entry name" value="DUF2079"/>
    <property type="match status" value="1"/>
</dbReference>
<evidence type="ECO:0000256" key="1">
    <source>
        <dbReference type="SAM" id="Phobius"/>
    </source>
</evidence>
<feature type="transmembrane region" description="Helical" evidence="1">
    <location>
        <begin position="326"/>
        <end position="344"/>
    </location>
</feature>
<keyword evidence="3" id="KW-1185">Reference proteome</keyword>